<evidence type="ECO:0000313" key="2">
    <source>
        <dbReference type="EnsemblFungi" id="EJT70473"/>
    </source>
</evidence>
<proteinExistence type="predicted"/>
<organism evidence="1">
    <name type="scientific">Gaeumannomyces tritici (strain R3-111a-1)</name>
    <name type="common">Wheat and barley take-all root rot fungus</name>
    <name type="synonym">Gaeumannomyces graminis var. tritici</name>
    <dbReference type="NCBI Taxonomy" id="644352"/>
    <lineage>
        <taxon>Eukaryota</taxon>
        <taxon>Fungi</taxon>
        <taxon>Dikarya</taxon>
        <taxon>Ascomycota</taxon>
        <taxon>Pezizomycotina</taxon>
        <taxon>Sordariomycetes</taxon>
        <taxon>Sordariomycetidae</taxon>
        <taxon>Magnaporthales</taxon>
        <taxon>Magnaporthaceae</taxon>
        <taxon>Gaeumannomyces</taxon>
    </lineage>
</organism>
<dbReference type="SUPFAM" id="SSF53335">
    <property type="entry name" value="S-adenosyl-L-methionine-dependent methyltransferases"/>
    <property type="match status" value="1"/>
</dbReference>
<reference evidence="2" key="4">
    <citation type="journal article" date="2015" name="G3 (Bethesda)">
        <title>Genome sequences of three phytopathogenic species of the Magnaporthaceae family of fungi.</title>
        <authorList>
            <person name="Okagaki L.H."/>
            <person name="Nunes C.C."/>
            <person name="Sailsbery J."/>
            <person name="Clay B."/>
            <person name="Brown D."/>
            <person name="John T."/>
            <person name="Oh Y."/>
            <person name="Young N."/>
            <person name="Fitzgerald M."/>
            <person name="Haas B.J."/>
            <person name="Zeng Q."/>
            <person name="Young S."/>
            <person name="Adiconis X."/>
            <person name="Fan L."/>
            <person name="Levin J.Z."/>
            <person name="Mitchell T.K."/>
            <person name="Okubara P.A."/>
            <person name="Farman M.L."/>
            <person name="Kohn L.M."/>
            <person name="Birren B."/>
            <person name="Ma L.-J."/>
            <person name="Dean R.A."/>
        </authorList>
    </citation>
    <scope>NUCLEOTIDE SEQUENCE</scope>
    <source>
        <strain evidence="2">R3-111a-1</strain>
    </source>
</reference>
<reference evidence="2" key="5">
    <citation type="submission" date="2018-04" db="UniProtKB">
        <authorList>
            <consortium name="EnsemblFungi"/>
        </authorList>
    </citation>
    <scope>IDENTIFICATION</scope>
    <source>
        <strain evidence="2">R3-111a-1</strain>
    </source>
</reference>
<dbReference type="Proteomes" id="UP000006039">
    <property type="component" value="Unassembled WGS sequence"/>
</dbReference>
<dbReference type="OrthoDB" id="5411518at2759"/>
<dbReference type="PANTHER" id="PTHR39290:SF6">
    <property type="entry name" value="S-ADENOSYL-L-METHIONINE-DEPENDENT METHYLTRANSFERASES SUPERFAMILY PROTEIN"/>
    <property type="match status" value="1"/>
</dbReference>
<gene>
    <name evidence="2" type="primary">20351954</name>
    <name evidence="1" type="ORF">GGTG_11496</name>
</gene>
<dbReference type="HOGENOM" id="CLU_054799_0_0_1"/>
<dbReference type="GeneID" id="20351954"/>
<keyword evidence="3" id="KW-1185">Reference proteome</keyword>
<dbReference type="EMBL" id="GL385401">
    <property type="protein sequence ID" value="EJT70473.1"/>
    <property type="molecule type" value="Genomic_DNA"/>
</dbReference>
<evidence type="ECO:0000313" key="3">
    <source>
        <dbReference type="Proteomes" id="UP000006039"/>
    </source>
</evidence>
<accession>J3PDC8</accession>
<reference evidence="1" key="3">
    <citation type="submission" date="2010-09" db="EMBL/GenBank/DDBJ databases">
        <title>Annotation of Gaeumannomyces graminis var. tritici R3-111a-1.</title>
        <authorList>
            <consortium name="The Broad Institute Genome Sequencing Platform"/>
            <person name="Ma L.-J."/>
            <person name="Dead R."/>
            <person name="Young S.K."/>
            <person name="Zeng Q."/>
            <person name="Gargeya S."/>
            <person name="Fitzgerald M."/>
            <person name="Haas B."/>
            <person name="Abouelleil A."/>
            <person name="Alvarado L."/>
            <person name="Arachchi H.M."/>
            <person name="Berlin A."/>
            <person name="Brown A."/>
            <person name="Chapman S.B."/>
            <person name="Chen Z."/>
            <person name="Dunbar C."/>
            <person name="Freedman E."/>
            <person name="Gearin G."/>
            <person name="Gellesch M."/>
            <person name="Goldberg J."/>
            <person name="Griggs A."/>
            <person name="Gujja S."/>
            <person name="Heiman D."/>
            <person name="Howarth C."/>
            <person name="Larson L."/>
            <person name="Lui A."/>
            <person name="MacDonald P.J.P."/>
            <person name="Mehta T."/>
            <person name="Montmayeur A."/>
            <person name="Murphy C."/>
            <person name="Neiman D."/>
            <person name="Pearson M."/>
            <person name="Priest M."/>
            <person name="Roberts A."/>
            <person name="Saif S."/>
            <person name="Shea T."/>
            <person name="Shenoy N."/>
            <person name="Sisk P."/>
            <person name="Stolte C."/>
            <person name="Sykes S."/>
            <person name="Yandava C."/>
            <person name="Wortman J."/>
            <person name="Nusbaum C."/>
            <person name="Birren B."/>
        </authorList>
    </citation>
    <scope>NUCLEOTIDE SEQUENCE</scope>
    <source>
        <strain evidence="1">R3-111a-1</strain>
    </source>
</reference>
<dbReference type="InterPro" id="IPR029063">
    <property type="entry name" value="SAM-dependent_MTases_sf"/>
</dbReference>
<dbReference type="AlphaFoldDB" id="J3PDC8"/>
<dbReference type="eggNOG" id="ENOG502QWNG">
    <property type="taxonomic scope" value="Eukaryota"/>
</dbReference>
<evidence type="ECO:0000313" key="1">
    <source>
        <dbReference type="EMBL" id="EJT70473.1"/>
    </source>
</evidence>
<dbReference type="VEuPathDB" id="FungiDB:GGTG_11496"/>
<dbReference type="PANTHER" id="PTHR39290">
    <property type="entry name" value="C3H1-TYPE DOMAIN-CONTAINING PROTEIN-RELATED"/>
    <property type="match status" value="1"/>
</dbReference>
<dbReference type="EnsemblFungi" id="EJT70473">
    <property type="protein sequence ID" value="EJT70473"/>
    <property type="gene ID" value="GGTG_11496"/>
</dbReference>
<reference evidence="1" key="2">
    <citation type="submission" date="2010-07" db="EMBL/GenBank/DDBJ databases">
        <authorList>
            <consortium name="The Broad Institute Genome Sequencing Platform"/>
            <consortium name="Broad Institute Genome Sequencing Center for Infectious Disease"/>
            <person name="Ma L.-J."/>
            <person name="Dead R."/>
            <person name="Young S."/>
            <person name="Zeng Q."/>
            <person name="Koehrsen M."/>
            <person name="Alvarado L."/>
            <person name="Berlin A."/>
            <person name="Chapman S.B."/>
            <person name="Chen Z."/>
            <person name="Freedman E."/>
            <person name="Gellesch M."/>
            <person name="Goldberg J."/>
            <person name="Griggs A."/>
            <person name="Gujja S."/>
            <person name="Heilman E.R."/>
            <person name="Heiman D."/>
            <person name="Hepburn T."/>
            <person name="Howarth C."/>
            <person name="Jen D."/>
            <person name="Larson L."/>
            <person name="Mehta T."/>
            <person name="Neiman D."/>
            <person name="Pearson M."/>
            <person name="Roberts A."/>
            <person name="Saif S."/>
            <person name="Shea T."/>
            <person name="Shenoy N."/>
            <person name="Sisk P."/>
            <person name="Stolte C."/>
            <person name="Sykes S."/>
            <person name="Walk T."/>
            <person name="White J."/>
            <person name="Yandava C."/>
            <person name="Haas B."/>
            <person name="Nusbaum C."/>
            <person name="Birren B."/>
        </authorList>
    </citation>
    <scope>NUCLEOTIDE SEQUENCE</scope>
    <source>
        <strain evidence="1">R3-111a-1</strain>
    </source>
</reference>
<reference evidence="3" key="1">
    <citation type="submission" date="2010-07" db="EMBL/GenBank/DDBJ databases">
        <title>The genome sequence of Gaeumannomyces graminis var. tritici strain R3-111a-1.</title>
        <authorList>
            <consortium name="The Broad Institute Genome Sequencing Platform"/>
            <person name="Ma L.-J."/>
            <person name="Dead R."/>
            <person name="Young S."/>
            <person name="Zeng Q."/>
            <person name="Koehrsen M."/>
            <person name="Alvarado L."/>
            <person name="Berlin A."/>
            <person name="Chapman S.B."/>
            <person name="Chen Z."/>
            <person name="Freedman E."/>
            <person name="Gellesch M."/>
            <person name="Goldberg J."/>
            <person name="Griggs A."/>
            <person name="Gujja S."/>
            <person name="Heilman E.R."/>
            <person name="Heiman D."/>
            <person name="Hepburn T."/>
            <person name="Howarth C."/>
            <person name="Jen D."/>
            <person name="Larson L."/>
            <person name="Mehta T."/>
            <person name="Neiman D."/>
            <person name="Pearson M."/>
            <person name="Roberts A."/>
            <person name="Saif S."/>
            <person name="Shea T."/>
            <person name="Shenoy N."/>
            <person name="Sisk P."/>
            <person name="Stolte C."/>
            <person name="Sykes S."/>
            <person name="Walk T."/>
            <person name="White J."/>
            <person name="Yandava C."/>
            <person name="Haas B."/>
            <person name="Nusbaum C."/>
            <person name="Birren B."/>
        </authorList>
    </citation>
    <scope>NUCLEOTIDE SEQUENCE [LARGE SCALE GENOMIC DNA]</scope>
    <source>
        <strain evidence="3">R3-111a-1</strain>
    </source>
</reference>
<dbReference type="RefSeq" id="XP_009227651.1">
    <property type="nucleotide sequence ID" value="XM_009229387.1"/>
</dbReference>
<name>J3PDC8_GAET3</name>
<sequence>MPTPATGKRGQSAAPAVYCVGSRGPFDPEARTDDAEGILMRGAAEALARNDLRGAIRSWFDIPERDGYVYHALMSVRLDEVQRAVDVAAQKGSPPWYRAPDGEPLPPLSPTDVEAYLSIFNPAQSSPAALRSFGANARKGSARAAAAARLAAKRFVHPALERALAVPKRKRGSAPHPNPYLLFWAWSCRTLGWCGPAVADPGRPVSHPVLPVLMHHFGCAAPSFESLEVLRVLAAGRTVADVGSGNGYWSFMLRRHGVPTVAIDNEQSLWRTMWVPDTVKQDGVAWLRSRDPPGGKDVVLLLV</sequence>
<protein>
    <submittedName>
        <fullName evidence="1 2">Uncharacterized protein</fullName>
    </submittedName>
</protein>